<evidence type="ECO:0000256" key="1">
    <source>
        <dbReference type="ARBA" id="ARBA00004906"/>
    </source>
</evidence>
<dbReference type="Proteomes" id="UP001054889">
    <property type="component" value="Unassembled WGS sequence"/>
</dbReference>
<dbReference type="SUPFAM" id="SSF54495">
    <property type="entry name" value="UBC-like"/>
    <property type="match status" value="1"/>
</dbReference>
<comment type="pathway">
    <text evidence="1">Protein modification; protein ubiquitination.</text>
</comment>
<sequence>MAAASSAGAALTRALETHGGPFSDFSAEASSSSSFTSYTVALGPVACNSSGEEGVLDLDSPWLASAEAESRLEAAAKATSAALVLTAEVEGEDEIRDNRQRQEDELMALEAIYGDDLAVFENKGGLRYFQVYIRYDLPDGIEVGAKLSSANATPRDVGCVSLAAWKMRTILHNVRSAPLSFARSASGRMTEKEAAQELLNIRELYKDVRLCPKCRMAIAKTEGCNKMVCGSCGQYFCFRCGKAITGYEHFRDEGNCQLFAAREIFEWESQMEAMDIGCRMPISSCPIGGTVRCPKCRATNFKTCGKMATILAVMVALAVTVAASTPPKPRGQEVHLFEATVQVPDKSTVDLEEYNYRLLATVLGSVEAARSVMYETELGVFSAFLTNNQARRLSKVPGVLAVKRREDPPVRDRDGHL</sequence>
<dbReference type="Gene3D" id="1.20.120.1750">
    <property type="match status" value="1"/>
</dbReference>
<name>A0AAV5EVK0_ELECO</name>
<dbReference type="AlphaFoldDB" id="A0AAV5EVK0"/>
<dbReference type="Pfam" id="PF26200">
    <property type="entry name" value="Rcat_RNF216"/>
    <property type="match status" value="1"/>
</dbReference>
<dbReference type="PANTHER" id="PTHR48222">
    <property type="entry name" value="PROTEINASE INHIBITOR, PROPEPTIDE"/>
    <property type="match status" value="1"/>
</dbReference>
<proteinExistence type="predicted"/>
<evidence type="ECO:0000313" key="3">
    <source>
        <dbReference type="Proteomes" id="UP001054889"/>
    </source>
</evidence>
<dbReference type="GO" id="GO:0008270">
    <property type="term" value="F:zinc ion binding"/>
    <property type="evidence" value="ECO:0007669"/>
    <property type="project" value="UniProtKB-KW"/>
</dbReference>
<dbReference type="InterPro" id="IPR047548">
    <property type="entry name" value="Rcat_RBR_RNF14"/>
</dbReference>
<comment type="caution">
    <text evidence="2">The sequence shown here is derived from an EMBL/GenBank/DDBJ whole genome shotgun (WGS) entry which is preliminary data.</text>
</comment>
<evidence type="ECO:0000313" key="2">
    <source>
        <dbReference type="EMBL" id="GJN26562.1"/>
    </source>
</evidence>
<dbReference type="InterPro" id="IPR016135">
    <property type="entry name" value="UBQ-conjugating_enzyme/RWD"/>
</dbReference>
<keyword evidence="3" id="KW-1185">Reference proteome</keyword>
<dbReference type="CDD" id="cd20354">
    <property type="entry name" value="Rcat_RBR_RNF14"/>
    <property type="match status" value="1"/>
</dbReference>
<gene>
    <name evidence="2" type="primary">gb14503</name>
    <name evidence="2" type="ORF">PR202_gb14503</name>
</gene>
<accession>A0AAV5EVK0</accession>
<dbReference type="InterPro" id="IPR037045">
    <property type="entry name" value="S8pro/Inhibitor_I9_sf"/>
</dbReference>
<dbReference type="Gene3D" id="3.30.70.80">
    <property type="entry name" value="Peptidase S8 propeptide/proteinase inhibitor I9"/>
    <property type="match status" value="1"/>
</dbReference>
<dbReference type="EMBL" id="BQKI01000079">
    <property type="protein sequence ID" value="GJN26562.1"/>
    <property type="molecule type" value="Genomic_DNA"/>
</dbReference>
<dbReference type="Gene3D" id="3.10.110.10">
    <property type="entry name" value="Ubiquitin Conjugating Enzyme"/>
    <property type="match status" value="1"/>
</dbReference>
<dbReference type="PANTHER" id="PTHR48222:SF5">
    <property type="entry name" value="INHIBITOR I9 DOMAIN-CONTAINING PROTEIN"/>
    <property type="match status" value="1"/>
</dbReference>
<protein>
    <submittedName>
        <fullName evidence="2">Uncharacterized protein</fullName>
    </submittedName>
</protein>
<organism evidence="2 3">
    <name type="scientific">Eleusine coracana subsp. coracana</name>
    <dbReference type="NCBI Taxonomy" id="191504"/>
    <lineage>
        <taxon>Eukaryota</taxon>
        <taxon>Viridiplantae</taxon>
        <taxon>Streptophyta</taxon>
        <taxon>Embryophyta</taxon>
        <taxon>Tracheophyta</taxon>
        <taxon>Spermatophyta</taxon>
        <taxon>Magnoliopsida</taxon>
        <taxon>Liliopsida</taxon>
        <taxon>Poales</taxon>
        <taxon>Poaceae</taxon>
        <taxon>PACMAD clade</taxon>
        <taxon>Chloridoideae</taxon>
        <taxon>Cynodonteae</taxon>
        <taxon>Eleusininae</taxon>
        <taxon>Eleusine</taxon>
    </lineage>
</organism>
<reference evidence="2" key="2">
    <citation type="submission" date="2021-12" db="EMBL/GenBank/DDBJ databases">
        <title>Resequencing data analysis of finger millet.</title>
        <authorList>
            <person name="Hatakeyama M."/>
            <person name="Aluri S."/>
            <person name="Balachadran M.T."/>
            <person name="Sivarajan S.R."/>
            <person name="Poveda L."/>
            <person name="Shimizu-Inatsugi R."/>
            <person name="Schlapbach R."/>
            <person name="Sreeman S.M."/>
            <person name="Shimizu K.K."/>
        </authorList>
    </citation>
    <scope>NUCLEOTIDE SEQUENCE</scope>
</reference>
<reference evidence="2" key="1">
    <citation type="journal article" date="2018" name="DNA Res.">
        <title>Multiple hybrid de novo genome assembly of finger millet, an orphan allotetraploid crop.</title>
        <authorList>
            <person name="Hatakeyama M."/>
            <person name="Aluri S."/>
            <person name="Balachadran M.T."/>
            <person name="Sivarajan S.R."/>
            <person name="Patrignani A."/>
            <person name="Gruter S."/>
            <person name="Poveda L."/>
            <person name="Shimizu-Inatsugi R."/>
            <person name="Baeten J."/>
            <person name="Francoijs K.J."/>
            <person name="Nataraja K.N."/>
            <person name="Reddy Y.A.N."/>
            <person name="Phadnis S."/>
            <person name="Ravikumar R.L."/>
            <person name="Schlapbach R."/>
            <person name="Sreeman S.M."/>
            <person name="Shimizu K.K."/>
        </authorList>
    </citation>
    <scope>NUCLEOTIDE SEQUENCE</scope>
</reference>
<dbReference type="SUPFAM" id="SSF57850">
    <property type="entry name" value="RING/U-box"/>
    <property type="match status" value="1"/>
</dbReference>